<feature type="non-terminal residue" evidence="2">
    <location>
        <position position="168"/>
    </location>
</feature>
<name>A0A8B6GK83_MYTGA</name>
<feature type="coiled-coil region" evidence="1">
    <location>
        <begin position="87"/>
        <end position="167"/>
    </location>
</feature>
<comment type="caution">
    <text evidence="2">The sequence shown here is derived from an EMBL/GenBank/DDBJ whole genome shotgun (WGS) entry which is preliminary data.</text>
</comment>
<sequence>MLDNSMEQMLSTQMQLVTEVSNLEEELKHISSHIDKDVQEKKQLKQIIETLDEKMQIIEDSFEMEYKECKENGDRISERLDTCEVQMNEKVKTIEKYLEKLQKFTRRIKTIAIESKKEKEVFVKDVQSLCSLIQVDMTKQEERIAALENSCGTLQEIQRDVDSLNRKL</sequence>
<proteinExistence type="predicted"/>
<dbReference type="AlphaFoldDB" id="A0A8B6GK83"/>
<protein>
    <submittedName>
        <fullName evidence="2">Uncharacterized protein</fullName>
    </submittedName>
</protein>
<evidence type="ECO:0000313" key="3">
    <source>
        <dbReference type="Proteomes" id="UP000596742"/>
    </source>
</evidence>
<dbReference type="Proteomes" id="UP000596742">
    <property type="component" value="Unassembled WGS sequence"/>
</dbReference>
<dbReference type="OrthoDB" id="6196475at2759"/>
<accession>A0A8B6GK83</accession>
<gene>
    <name evidence="2" type="ORF">MGAL_10B056716</name>
</gene>
<dbReference type="EMBL" id="UYJE01008580">
    <property type="protein sequence ID" value="VDI65006.1"/>
    <property type="molecule type" value="Genomic_DNA"/>
</dbReference>
<organism evidence="2 3">
    <name type="scientific">Mytilus galloprovincialis</name>
    <name type="common">Mediterranean mussel</name>
    <dbReference type="NCBI Taxonomy" id="29158"/>
    <lineage>
        <taxon>Eukaryota</taxon>
        <taxon>Metazoa</taxon>
        <taxon>Spiralia</taxon>
        <taxon>Lophotrochozoa</taxon>
        <taxon>Mollusca</taxon>
        <taxon>Bivalvia</taxon>
        <taxon>Autobranchia</taxon>
        <taxon>Pteriomorphia</taxon>
        <taxon>Mytilida</taxon>
        <taxon>Mytiloidea</taxon>
        <taxon>Mytilidae</taxon>
        <taxon>Mytilinae</taxon>
        <taxon>Mytilus</taxon>
    </lineage>
</organism>
<reference evidence="2" key="1">
    <citation type="submission" date="2018-11" db="EMBL/GenBank/DDBJ databases">
        <authorList>
            <person name="Alioto T."/>
            <person name="Alioto T."/>
        </authorList>
    </citation>
    <scope>NUCLEOTIDE SEQUENCE</scope>
</reference>
<keyword evidence="3" id="KW-1185">Reference proteome</keyword>
<evidence type="ECO:0000313" key="2">
    <source>
        <dbReference type="EMBL" id="VDI65006.1"/>
    </source>
</evidence>
<evidence type="ECO:0000256" key="1">
    <source>
        <dbReference type="SAM" id="Coils"/>
    </source>
</evidence>
<feature type="coiled-coil region" evidence="1">
    <location>
        <begin position="6"/>
        <end position="61"/>
    </location>
</feature>
<keyword evidence="1" id="KW-0175">Coiled coil</keyword>